<evidence type="ECO:0000313" key="3">
    <source>
        <dbReference type="EMBL" id="SQA65716.1"/>
    </source>
</evidence>
<comment type="caution">
    <text evidence="3">The sequence shown here is derived from an EMBL/GenBank/DDBJ whole genome shotgun (WGS) entry which is preliminary data.</text>
</comment>
<feature type="domain" description="HTH luxR-type" evidence="2">
    <location>
        <begin position="95"/>
        <end position="146"/>
    </location>
</feature>
<dbReference type="EMBL" id="UAVL01000022">
    <property type="protein sequence ID" value="SQA65716.1"/>
    <property type="molecule type" value="Genomic_DNA"/>
</dbReference>
<evidence type="ECO:0000259" key="2">
    <source>
        <dbReference type="Pfam" id="PF00196"/>
    </source>
</evidence>
<protein>
    <submittedName>
        <fullName evidence="3">DNA-binding transcriptional activator UhpA</fullName>
    </submittedName>
</protein>
<name>A0AB38G2F2_9ENTR</name>
<keyword evidence="1 3" id="KW-0238">DNA-binding</keyword>
<gene>
    <name evidence="3" type="ORF">NCTC11967_04761</name>
</gene>
<dbReference type="GO" id="GO:0006355">
    <property type="term" value="P:regulation of DNA-templated transcription"/>
    <property type="evidence" value="ECO:0007669"/>
    <property type="project" value="InterPro"/>
</dbReference>
<sequence>MQIYSCDNYFILGVRSLIETLNINDVSGMIVFDTGSECVYIFHGDKLRHADINDPFSALVCCRGSLLGKNATLKAYTCRLQASIEKNLDDERMAVLTRREEMIIKALYKVSNRKRLAKMFSISEKTVSAHTIRGLNKIGVKNTNTLHRILQAWQTVLPAILPDPQL</sequence>
<dbReference type="Pfam" id="PF00196">
    <property type="entry name" value="GerE"/>
    <property type="match status" value="1"/>
</dbReference>
<reference evidence="3 4" key="1">
    <citation type="submission" date="2018-06" db="EMBL/GenBank/DDBJ databases">
        <authorList>
            <consortium name="Pathogen Informatics"/>
            <person name="Doyle S."/>
        </authorList>
    </citation>
    <scope>NUCLEOTIDE SEQUENCE [LARGE SCALE GENOMIC DNA]</scope>
    <source>
        <strain evidence="3 4">NCTC11967</strain>
    </source>
</reference>
<evidence type="ECO:0000256" key="1">
    <source>
        <dbReference type="ARBA" id="ARBA00023125"/>
    </source>
</evidence>
<dbReference type="Gene3D" id="1.10.10.10">
    <property type="entry name" value="Winged helix-like DNA-binding domain superfamily/Winged helix DNA-binding domain"/>
    <property type="match status" value="1"/>
</dbReference>
<dbReference type="SUPFAM" id="SSF46894">
    <property type="entry name" value="C-terminal effector domain of the bipartite response regulators"/>
    <property type="match status" value="1"/>
</dbReference>
<dbReference type="InterPro" id="IPR036388">
    <property type="entry name" value="WH-like_DNA-bd_sf"/>
</dbReference>
<accession>A0AB38G2F2</accession>
<dbReference type="Proteomes" id="UP000251313">
    <property type="component" value="Unassembled WGS sequence"/>
</dbReference>
<dbReference type="RefSeq" id="WP_146748718.1">
    <property type="nucleotide sequence ID" value="NZ_UAVL01000022.1"/>
</dbReference>
<dbReference type="InterPro" id="IPR016032">
    <property type="entry name" value="Sig_transdc_resp-reg_C-effctor"/>
</dbReference>
<organism evidence="3 4">
    <name type="scientific">Yokenella regensburgei</name>
    <dbReference type="NCBI Taxonomy" id="158877"/>
    <lineage>
        <taxon>Bacteria</taxon>
        <taxon>Pseudomonadati</taxon>
        <taxon>Pseudomonadota</taxon>
        <taxon>Gammaproteobacteria</taxon>
        <taxon>Enterobacterales</taxon>
        <taxon>Enterobacteriaceae</taxon>
        <taxon>Yokenella</taxon>
    </lineage>
</organism>
<proteinExistence type="predicted"/>
<evidence type="ECO:0000313" key="4">
    <source>
        <dbReference type="Proteomes" id="UP000251313"/>
    </source>
</evidence>
<dbReference type="InterPro" id="IPR000792">
    <property type="entry name" value="Tscrpt_reg_LuxR_C"/>
</dbReference>
<dbReference type="AlphaFoldDB" id="A0AB38G2F2"/>
<dbReference type="GO" id="GO:0003677">
    <property type="term" value="F:DNA binding"/>
    <property type="evidence" value="ECO:0007669"/>
    <property type="project" value="UniProtKB-KW"/>
</dbReference>